<dbReference type="GO" id="GO:0046872">
    <property type="term" value="F:metal ion binding"/>
    <property type="evidence" value="ECO:0007669"/>
    <property type="project" value="InterPro"/>
</dbReference>
<name>A0A644T3R6_9ZZZZ</name>
<dbReference type="PANTHER" id="PTHR42953:SF3">
    <property type="entry name" value="HIGH-AFFINITY ZINC UPTAKE SYSTEM PROTEIN ZNUA"/>
    <property type="match status" value="1"/>
</dbReference>
<dbReference type="PROSITE" id="PS51257">
    <property type="entry name" value="PROKAR_LIPOPROTEIN"/>
    <property type="match status" value="1"/>
</dbReference>
<dbReference type="InterPro" id="IPR006128">
    <property type="entry name" value="Lipoprotein_PsaA-like"/>
</dbReference>
<dbReference type="Pfam" id="PF01297">
    <property type="entry name" value="ZnuA"/>
    <property type="match status" value="1"/>
</dbReference>
<evidence type="ECO:0000256" key="3">
    <source>
        <dbReference type="ARBA" id="ARBA00022729"/>
    </source>
</evidence>
<dbReference type="GO" id="GO:0007155">
    <property type="term" value="P:cell adhesion"/>
    <property type="evidence" value="ECO:0007669"/>
    <property type="project" value="InterPro"/>
</dbReference>
<organism evidence="4">
    <name type="scientific">bioreactor metagenome</name>
    <dbReference type="NCBI Taxonomy" id="1076179"/>
    <lineage>
        <taxon>unclassified sequences</taxon>
        <taxon>metagenomes</taxon>
        <taxon>ecological metagenomes</taxon>
    </lineage>
</organism>
<gene>
    <name evidence="4" type="primary">znuA_5</name>
    <name evidence="4" type="ORF">SDC9_07133</name>
</gene>
<evidence type="ECO:0000256" key="2">
    <source>
        <dbReference type="ARBA" id="ARBA00022448"/>
    </source>
</evidence>
<dbReference type="InterPro" id="IPR006129">
    <property type="entry name" value="AdhesinB"/>
</dbReference>
<dbReference type="PANTHER" id="PTHR42953">
    <property type="entry name" value="HIGH-AFFINITY ZINC UPTAKE SYSTEM PROTEIN ZNUA-RELATED"/>
    <property type="match status" value="1"/>
</dbReference>
<dbReference type="Gene3D" id="3.40.50.1980">
    <property type="entry name" value="Nitrogenase molybdenum iron protein domain"/>
    <property type="match status" value="2"/>
</dbReference>
<dbReference type="PRINTS" id="PR00690">
    <property type="entry name" value="ADHESNFAMILY"/>
</dbReference>
<evidence type="ECO:0000256" key="1">
    <source>
        <dbReference type="ARBA" id="ARBA00011028"/>
    </source>
</evidence>
<dbReference type="InterPro" id="IPR006127">
    <property type="entry name" value="ZnuA-like"/>
</dbReference>
<reference evidence="4" key="1">
    <citation type="submission" date="2019-08" db="EMBL/GenBank/DDBJ databases">
        <authorList>
            <person name="Kucharzyk K."/>
            <person name="Murdoch R.W."/>
            <person name="Higgins S."/>
            <person name="Loffler F."/>
        </authorList>
    </citation>
    <scope>NUCLEOTIDE SEQUENCE</scope>
</reference>
<comment type="caution">
    <text evidence="4">The sequence shown here is derived from an EMBL/GenBank/DDBJ whole genome shotgun (WGS) entry which is preliminary data.</text>
</comment>
<dbReference type="PRINTS" id="PR00691">
    <property type="entry name" value="ADHESINB"/>
</dbReference>
<protein>
    <submittedName>
        <fullName evidence="4">High-affinity zinc uptake system binding-protein ZnuA</fullName>
    </submittedName>
</protein>
<keyword evidence="3" id="KW-0732">Signal</keyword>
<dbReference type="AlphaFoldDB" id="A0A644T3R6"/>
<dbReference type="SUPFAM" id="SSF53807">
    <property type="entry name" value="Helical backbone' metal receptor"/>
    <property type="match status" value="1"/>
</dbReference>
<evidence type="ECO:0000313" key="4">
    <source>
        <dbReference type="EMBL" id="MPL61556.1"/>
    </source>
</evidence>
<accession>A0A644T3R6</accession>
<sequence length="296" mass="32453">MKTAFLKRALPVLAITLILTSLGVFSLSCADDQTETTKLTVAVTILPQASFVEAVGGDKVETVVMVPPGADPHTYEVTPGQMTQLADAQIYAKVGSPIEFELAWLDKLLAVNQDMLVVDCSEGLGLIESQDPDEPGMDPHIWLSVRNAKVMVQNICDGLVQIDPDNRDYYETNCSAYLDQLTELDTDISQSLSGVENRSFIVFHPAFGYFARDYNLTQIGVEQEGKEPNADYLIRLIEEAKANNIHVIFISPEFNTKSAEVIADEIDGQVVIIDPLAEDYISNMLNIAAALKAAMH</sequence>
<dbReference type="EMBL" id="VSSQ01000015">
    <property type="protein sequence ID" value="MPL61556.1"/>
    <property type="molecule type" value="Genomic_DNA"/>
</dbReference>
<dbReference type="InterPro" id="IPR050492">
    <property type="entry name" value="Bact_metal-bind_prot9"/>
</dbReference>
<dbReference type="GO" id="GO:0030001">
    <property type="term" value="P:metal ion transport"/>
    <property type="evidence" value="ECO:0007669"/>
    <property type="project" value="InterPro"/>
</dbReference>
<proteinExistence type="inferred from homology"/>
<keyword evidence="2" id="KW-0813">Transport</keyword>
<comment type="similarity">
    <text evidence="1">Belongs to the bacterial solute-binding protein 9 family.</text>
</comment>